<evidence type="ECO:0000256" key="3">
    <source>
        <dbReference type="ARBA" id="ARBA00004370"/>
    </source>
</evidence>
<dbReference type="PANTHER" id="PTHR48182">
    <property type="entry name" value="PROTEIN SERAC1"/>
    <property type="match status" value="1"/>
</dbReference>
<organism evidence="7 8">
    <name type="scientific">Zopfia rhizophila CBS 207.26</name>
    <dbReference type="NCBI Taxonomy" id="1314779"/>
    <lineage>
        <taxon>Eukaryota</taxon>
        <taxon>Fungi</taxon>
        <taxon>Dikarya</taxon>
        <taxon>Ascomycota</taxon>
        <taxon>Pezizomycotina</taxon>
        <taxon>Dothideomycetes</taxon>
        <taxon>Dothideomycetes incertae sedis</taxon>
        <taxon>Zopfiaceae</taxon>
        <taxon>Zopfia</taxon>
    </lineage>
</organism>
<name>A0A6A6DKV4_9PEZI</name>
<evidence type="ECO:0000313" key="7">
    <source>
        <dbReference type="EMBL" id="KAF2179745.1"/>
    </source>
</evidence>
<proteinExistence type="predicted"/>
<dbReference type="AlphaFoldDB" id="A0A6A6DKV4"/>
<comment type="subcellular location">
    <subcellularLocation>
        <location evidence="2">Endoplasmic reticulum</location>
    </subcellularLocation>
    <subcellularLocation>
        <location evidence="3">Membrane</location>
    </subcellularLocation>
    <subcellularLocation>
        <location evidence="1">Mitochondrion</location>
    </subcellularLocation>
</comment>
<keyword evidence="4" id="KW-0256">Endoplasmic reticulum</keyword>
<protein>
    <recommendedName>
        <fullName evidence="9">DUF676 domain-containing protein</fullName>
    </recommendedName>
</protein>
<dbReference type="SUPFAM" id="SSF53474">
    <property type="entry name" value="alpha/beta-Hydrolases"/>
    <property type="match status" value="1"/>
</dbReference>
<dbReference type="GO" id="GO:0016020">
    <property type="term" value="C:membrane"/>
    <property type="evidence" value="ECO:0007669"/>
    <property type="project" value="UniProtKB-SubCell"/>
</dbReference>
<evidence type="ECO:0000256" key="6">
    <source>
        <dbReference type="ARBA" id="ARBA00023136"/>
    </source>
</evidence>
<reference evidence="7" key="1">
    <citation type="journal article" date="2020" name="Stud. Mycol.">
        <title>101 Dothideomycetes genomes: a test case for predicting lifestyles and emergence of pathogens.</title>
        <authorList>
            <person name="Haridas S."/>
            <person name="Albert R."/>
            <person name="Binder M."/>
            <person name="Bloem J."/>
            <person name="Labutti K."/>
            <person name="Salamov A."/>
            <person name="Andreopoulos B."/>
            <person name="Baker S."/>
            <person name="Barry K."/>
            <person name="Bills G."/>
            <person name="Bluhm B."/>
            <person name="Cannon C."/>
            <person name="Castanera R."/>
            <person name="Culley D."/>
            <person name="Daum C."/>
            <person name="Ezra D."/>
            <person name="Gonzalez J."/>
            <person name="Henrissat B."/>
            <person name="Kuo A."/>
            <person name="Liang C."/>
            <person name="Lipzen A."/>
            <person name="Lutzoni F."/>
            <person name="Magnuson J."/>
            <person name="Mondo S."/>
            <person name="Nolan M."/>
            <person name="Ohm R."/>
            <person name="Pangilinan J."/>
            <person name="Park H.-J."/>
            <person name="Ramirez L."/>
            <person name="Alfaro M."/>
            <person name="Sun H."/>
            <person name="Tritt A."/>
            <person name="Yoshinaga Y."/>
            <person name="Zwiers L.-H."/>
            <person name="Turgeon B."/>
            <person name="Goodwin S."/>
            <person name="Spatafora J."/>
            <person name="Crous P."/>
            <person name="Grigoriev I."/>
        </authorList>
    </citation>
    <scope>NUCLEOTIDE SEQUENCE</scope>
    <source>
        <strain evidence="7">CBS 207.26</strain>
    </source>
</reference>
<dbReference type="InterPro" id="IPR029058">
    <property type="entry name" value="AB_hydrolase_fold"/>
</dbReference>
<keyword evidence="8" id="KW-1185">Reference proteome</keyword>
<evidence type="ECO:0000256" key="4">
    <source>
        <dbReference type="ARBA" id="ARBA00022824"/>
    </source>
</evidence>
<sequence>MLRDNIIAVHGIMGHPHRTWTCRNGGNLWLRDFLPNKIPTSRILTYGYPANLKSRSTLTISDIAQNLLGQLRAFGCGHDRPLVFIGHDIGGLVIKAALLNARESDNPIWGRTIGIMFMAVPHRGSTLADHSSFNMCVAKMFMSVSGTLLNQLRTGSSYVEDLSSRFDSIRCSQASPSIVSVFESQETPLSSFETEKGIRVLLLGRGTKLVVSQKSASLDFSEGYSISGADHITLCQFPDDKDEGYLRVVKSLQQLTKIK</sequence>
<evidence type="ECO:0000256" key="5">
    <source>
        <dbReference type="ARBA" id="ARBA00023128"/>
    </source>
</evidence>
<evidence type="ECO:0000256" key="2">
    <source>
        <dbReference type="ARBA" id="ARBA00004240"/>
    </source>
</evidence>
<dbReference type="GO" id="GO:0005739">
    <property type="term" value="C:mitochondrion"/>
    <property type="evidence" value="ECO:0007669"/>
    <property type="project" value="UniProtKB-SubCell"/>
</dbReference>
<gene>
    <name evidence="7" type="ORF">K469DRAFT_693857</name>
</gene>
<dbReference type="OrthoDB" id="5086500at2759"/>
<accession>A0A6A6DKV4</accession>
<evidence type="ECO:0000256" key="1">
    <source>
        <dbReference type="ARBA" id="ARBA00004173"/>
    </source>
</evidence>
<dbReference type="InterPro" id="IPR052374">
    <property type="entry name" value="SERAC1"/>
</dbReference>
<keyword evidence="5" id="KW-0496">Mitochondrion</keyword>
<evidence type="ECO:0000313" key="8">
    <source>
        <dbReference type="Proteomes" id="UP000800200"/>
    </source>
</evidence>
<dbReference type="GO" id="GO:0005783">
    <property type="term" value="C:endoplasmic reticulum"/>
    <property type="evidence" value="ECO:0007669"/>
    <property type="project" value="UniProtKB-SubCell"/>
</dbReference>
<dbReference type="PANTHER" id="PTHR48182:SF2">
    <property type="entry name" value="PROTEIN SERAC1"/>
    <property type="match status" value="1"/>
</dbReference>
<dbReference type="Proteomes" id="UP000800200">
    <property type="component" value="Unassembled WGS sequence"/>
</dbReference>
<keyword evidence="6" id="KW-0472">Membrane</keyword>
<dbReference type="EMBL" id="ML994663">
    <property type="protein sequence ID" value="KAF2179745.1"/>
    <property type="molecule type" value="Genomic_DNA"/>
</dbReference>
<dbReference type="Gene3D" id="3.40.50.1820">
    <property type="entry name" value="alpha/beta hydrolase"/>
    <property type="match status" value="1"/>
</dbReference>
<evidence type="ECO:0008006" key="9">
    <source>
        <dbReference type="Google" id="ProtNLM"/>
    </source>
</evidence>